<comment type="caution">
    <text evidence="3">The sequence shown here is derived from an EMBL/GenBank/DDBJ whole genome shotgun (WGS) entry which is preliminary data.</text>
</comment>
<evidence type="ECO:0000256" key="1">
    <source>
        <dbReference type="ARBA" id="ARBA00004685"/>
    </source>
</evidence>
<evidence type="ECO:0000313" key="4">
    <source>
        <dbReference type="Proteomes" id="UP001362999"/>
    </source>
</evidence>
<dbReference type="EMBL" id="JAWWNJ010000082">
    <property type="protein sequence ID" value="KAK7001626.1"/>
    <property type="molecule type" value="Genomic_DNA"/>
</dbReference>
<dbReference type="PANTHER" id="PTHR33365">
    <property type="entry name" value="YALI0B05434P"/>
    <property type="match status" value="1"/>
</dbReference>
<comment type="similarity">
    <text evidence="2">Belongs to the ustYa family.</text>
</comment>
<protein>
    <submittedName>
        <fullName evidence="3">Uncharacterized protein</fullName>
    </submittedName>
</protein>
<gene>
    <name evidence="3" type="ORF">R3P38DRAFT_3216499</name>
</gene>
<dbReference type="PANTHER" id="PTHR33365:SF4">
    <property type="entry name" value="CYCLOCHLOROTINE BIOSYNTHESIS PROTEIN O"/>
    <property type="match status" value="1"/>
</dbReference>
<dbReference type="Proteomes" id="UP001362999">
    <property type="component" value="Unassembled WGS sequence"/>
</dbReference>
<sequence length="197" mass="22219">MKHISATGMHTKHKNSFVLLPLAVSFILLSVAVTILSLFARNPTTEASRPLTFDVNVGDLVGFTVFNTARYGLNDEGAEDYAKLMPSGGHTVHLASEDGQDIHAFTVTLFHQLKCLEIYHHEYLKKPRSPPTPLLRHCLNYLRQSVLCHADTRLESIKNAEVQSSKEYETVCRDWTQVYDAAERNHASYKKLVHNTV</sequence>
<evidence type="ECO:0000313" key="3">
    <source>
        <dbReference type="EMBL" id="KAK7001626.1"/>
    </source>
</evidence>
<reference evidence="3 4" key="1">
    <citation type="journal article" date="2024" name="J Genomics">
        <title>Draft genome sequencing and assembly of Favolaschia claudopus CIRM-BRFM 2984 isolated from oak limbs.</title>
        <authorList>
            <person name="Navarro D."/>
            <person name="Drula E."/>
            <person name="Chaduli D."/>
            <person name="Cazenave R."/>
            <person name="Ahrendt S."/>
            <person name="Wang J."/>
            <person name="Lipzen A."/>
            <person name="Daum C."/>
            <person name="Barry K."/>
            <person name="Grigoriev I.V."/>
            <person name="Favel A."/>
            <person name="Rosso M.N."/>
            <person name="Martin F."/>
        </authorList>
    </citation>
    <scope>NUCLEOTIDE SEQUENCE [LARGE SCALE GENOMIC DNA]</scope>
    <source>
        <strain evidence="3 4">CIRM-BRFM 2984</strain>
    </source>
</reference>
<dbReference type="AlphaFoldDB" id="A0AAW0A718"/>
<dbReference type="GO" id="GO:0043386">
    <property type="term" value="P:mycotoxin biosynthetic process"/>
    <property type="evidence" value="ECO:0007669"/>
    <property type="project" value="InterPro"/>
</dbReference>
<keyword evidence="4" id="KW-1185">Reference proteome</keyword>
<name>A0AAW0A718_9AGAR</name>
<accession>A0AAW0A718</accession>
<evidence type="ECO:0000256" key="2">
    <source>
        <dbReference type="ARBA" id="ARBA00035112"/>
    </source>
</evidence>
<dbReference type="InterPro" id="IPR021765">
    <property type="entry name" value="UstYa-like"/>
</dbReference>
<dbReference type="Pfam" id="PF11807">
    <property type="entry name" value="UstYa"/>
    <property type="match status" value="1"/>
</dbReference>
<organism evidence="3 4">
    <name type="scientific">Favolaschia claudopus</name>
    <dbReference type="NCBI Taxonomy" id="2862362"/>
    <lineage>
        <taxon>Eukaryota</taxon>
        <taxon>Fungi</taxon>
        <taxon>Dikarya</taxon>
        <taxon>Basidiomycota</taxon>
        <taxon>Agaricomycotina</taxon>
        <taxon>Agaricomycetes</taxon>
        <taxon>Agaricomycetidae</taxon>
        <taxon>Agaricales</taxon>
        <taxon>Marasmiineae</taxon>
        <taxon>Mycenaceae</taxon>
        <taxon>Favolaschia</taxon>
    </lineage>
</organism>
<comment type="pathway">
    <text evidence="1">Mycotoxin biosynthesis.</text>
</comment>
<proteinExistence type="inferred from homology"/>